<reference evidence="4 5" key="1">
    <citation type="submission" date="2019-05" db="EMBL/GenBank/DDBJ databases">
        <title>Nakamurella sp. N5BH11, whole genome shotgun sequence.</title>
        <authorList>
            <person name="Tuo L."/>
        </authorList>
    </citation>
    <scope>NUCLEOTIDE SEQUENCE [LARGE SCALE GENOMIC DNA]</scope>
    <source>
        <strain evidence="4 5">N5BH11</strain>
    </source>
</reference>
<gene>
    <name evidence="4" type="ORF">FDO65_17445</name>
</gene>
<dbReference type="PANTHER" id="PTHR43364:SF4">
    <property type="entry name" value="NAD(P)-LINKED OXIDOREDUCTASE SUPERFAMILY PROTEIN"/>
    <property type="match status" value="1"/>
</dbReference>
<evidence type="ECO:0000256" key="1">
    <source>
        <dbReference type="ARBA" id="ARBA00023002"/>
    </source>
</evidence>
<keyword evidence="5" id="KW-1185">Reference proteome</keyword>
<keyword evidence="1" id="KW-0560">Oxidoreductase</keyword>
<dbReference type="GO" id="GO:0016491">
    <property type="term" value="F:oxidoreductase activity"/>
    <property type="evidence" value="ECO:0007669"/>
    <property type="project" value="UniProtKB-KW"/>
</dbReference>
<dbReference type="CDD" id="cd19086">
    <property type="entry name" value="AKR_AKR11C1"/>
    <property type="match status" value="1"/>
</dbReference>
<sequence>MAARHAGVVADPDLRCRAGPGAVVRGRRDPADRAGGHRRPADPSGPAGPDRGAGRPPARRRVLPAHRADRGRGGRDRSAGRPAQAAAHPLIRPPRRPAARLADPDRGYRPSVTDAADPTAAHPATDRPVLPQRPFPRLLARGADHAVASVVGLGCWQLGADWGEVSEDDALGVLRAALESGVTFFDTADVYGDGRSEQLIARFVRDLPAADRPMIATKVGRRADPFVAETYTDANLRAWVDRSRRNLDVETLDLVQLHCPPPAVYSDDAVFDTMDSLQAEGALAGYGVSVETCEEALTAIARPGVVSVQIIVNAFRLKPLDEVLPAAAAAGIGVIARVPLASGLLSGKYTADTTFAADDHRSYNRNGEAFDVGETFSGVDFATGLAAVADLQRALPDGVPLPQAALRWIVDQPGITTVIPGARNPRQAKSNAAAGRGWATDGDSGRFDEAVHRVYDERLRAQIHPRW</sequence>
<dbReference type="InterPro" id="IPR036812">
    <property type="entry name" value="NAD(P)_OxRdtase_dom_sf"/>
</dbReference>
<feature type="compositionally biased region" description="Basic and acidic residues" evidence="2">
    <location>
        <begin position="66"/>
        <end position="79"/>
    </location>
</feature>
<dbReference type="InterPro" id="IPR023210">
    <property type="entry name" value="NADP_OxRdtase_dom"/>
</dbReference>
<evidence type="ECO:0000313" key="4">
    <source>
        <dbReference type="EMBL" id="TKV57312.1"/>
    </source>
</evidence>
<feature type="compositionally biased region" description="Basic and acidic residues" evidence="2">
    <location>
        <begin position="26"/>
        <end position="41"/>
    </location>
</feature>
<evidence type="ECO:0000313" key="5">
    <source>
        <dbReference type="Proteomes" id="UP000306985"/>
    </source>
</evidence>
<name>A0A4U6QBM2_9ACTN</name>
<evidence type="ECO:0000259" key="3">
    <source>
        <dbReference type="Pfam" id="PF00248"/>
    </source>
</evidence>
<evidence type="ECO:0000256" key="2">
    <source>
        <dbReference type="SAM" id="MobiDB-lite"/>
    </source>
</evidence>
<dbReference type="SUPFAM" id="SSF51430">
    <property type="entry name" value="NAD(P)-linked oxidoreductase"/>
    <property type="match status" value="1"/>
</dbReference>
<dbReference type="AlphaFoldDB" id="A0A4U6QBM2"/>
<feature type="region of interest" description="Disordered" evidence="2">
    <location>
        <begin position="422"/>
        <end position="441"/>
    </location>
</feature>
<feature type="compositionally biased region" description="Low complexity" evidence="2">
    <location>
        <begin position="42"/>
        <end position="56"/>
    </location>
</feature>
<feature type="compositionally biased region" description="Low complexity" evidence="2">
    <location>
        <begin position="113"/>
        <end position="128"/>
    </location>
</feature>
<dbReference type="PANTHER" id="PTHR43364">
    <property type="entry name" value="NADH-SPECIFIC METHYLGLYOXAL REDUCTASE-RELATED"/>
    <property type="match status" value="1"/>
</dbReference>
<dbReference type="OrthoDB" id="3664926at2"/>
<protein>
    <submittedName>
        <fullName evidence="4">Aldo/keto reductase</fullName>
    </submittedName>
</protein>
<feature type="domain" description="NADP-dependent oxidoreductase" evidence="3">
    <location>
        <begin position="151"/>
        <end position="435"/>
    </location>
</feature>
<dbReference type="Proteomes" id="UP000306985">
    <property type="component" value="Unassembled WGS sequence"/>
</dbReference>
<accession>A0A4U6QBM2</accession>
<organism evidence="4 5">
    <name type="scientific">Nakamurella flava</name>
    <dbReference type="NCBI Taxonomy" id="2576308"/>
    <lineage>
        <taxon>Bacteria</taxon>
        <taxon>Bacillati</taxon>
        <taxon>Actinomycetota</taxon>
        <taxon>Actinomycetes</taxon>
        <taxon>Nakamurellales</taxon>
        <taxon>Nakamurellaceae</taxon>
        <taxon>Nakamurella</taxon>
    </lineage>
</organism>
<dbReference type="Gene3D" id="3.20.20.100">
    <property type="entry name" value="NADP-dependent oxidoreductase domain"/>
    <property type="match status" value="1"/>
</dbReference>
<dbReference type="Pfam" id="PF00248">
    <property type="entry name" value="Aldo_ket_red"/>
    <property type="match status" value="1"/>
</dbReference>
<comment type="caution">
    <text evidence="4">The sequence shown here is derived from an EMBL/GenBank/DDBJ whole genome shotgun (WGS) entry which is preliminary data.</text>
</comment>
<dbReference type="InterPro" id="IPR050523">
    <property type="entry name" value="AKR_Detox_Biosynth"/>
</dbReference>
<feature type="region of interest" description="Disordered" evidence="2">
    <location>
        <begin position="1"/>
        <end position="130"/>
    </location>
</feature>
<dbReference type="GO" id="GO:0005829">
    <property type="term" value="C:cytosol"/>
    <property type="evidence" value="ECO:0007669"/>
    <property type="project" value="TreeGrafter"/>
</dbReference>
<dbReference type="EMBL" id="SZZH01000005">
    <property type="protein sequence ID" value="TKV57312.1"/>
    <property type="molecule type" value="Genomic_DNA"/>
</dbReference>
<proteinExistence type="predicted"/>